<dbReference type="RefSeq" id="WP_249282055.1">
    <property type="nucleotide sequence ID" value="NZ_JACRST010000002.1"/>
</dbReference>
<reference evidence="4" key="1">
    <citation type="submission" date="2020-08" db="EMBL/GenBank/DDBJ databases">
        <title>Genome public.</title>
        <authorList>
            <person name="Liu C."/>
            <person name="Sun Q."/>
        </authorList>
    </citation>
    <scope>NUCLEOTIDE SEQUENCE</scope>
    <source>
        <strain evidence="4">NSJ-31</strain>
    </source>
</reference>
<dbReference type="GO" id="GO:0000150">
    <property type="term" value="F:DNA strand exchange activity"/>
    <property type="evidence" value="ECO:0007669"/>
    <property type="project" value="InterPro"/>
</dbReference>
<dbReference type="PROSITE" id="PS51736">
    <property type="entry name" value="RECOMBINASES_3"/>
    <property type="match status" value="1"/>
</dbReference>
<dbReference type="Gene3D" id="3.40.50.1390">
    <property type="entry name" value="Resolvase, N-terminal catalytic domain"/>
    <property type="match status" value="1"/>
</dbReference>
<evidence type="ECO:0000259" key="3">
    <source>
        <dbReference type="PROSITE" id="PS51737"/>
    </source>
</evidence>
<dbReference type="PANTHER" id="PTHR30461">
    <property type="entry name" value="DNA-INVERTASE FROM LAMBDOID PROPHAGE"/>
    <property type="match status" value="1"/>
</dbReference>
<dbReference type="InterPro" id="IPR006119">
    <property type="entry name" value="Resolv_N"/>
</dbReference>
<keyword evidence="1" id="KW-0175">Coiled coil</keyword>
<evidence type="ECO:0000313" key="4">
    <source>
        <dbReference type="EMBL" id="MBC8545906.1"/>
    </source>
</evidence>
<dbReference type="PANTHER" id="PTHR30461:SF23">
    <property type="entry name" value="DNA RECOMBINASE-RELATED"/>
    <property type="match status" value="1"/>
</dbReference>
<protein>
    <submittedName>
        <fullName evidence="4">Recombinase family protein</fullName>
    </submittedName>
</protein>
<sequence length="526" mass="59516">MGTDYSAGLYLRLSRDDDKLGESASISTQRRMLAAYAKEHGYLVYAEYVDDGYSGTSFDRPGFQRMIRDIESKKINMVITKDLSRLGRDYITAGQYTELYFPSKGVRYIAVNDGYDSDSPYNDLAPFQHVINEMYARDASKKIRSALQSKIAAGCFIGNFAPYGYQKDPENKNHLLVDPSTAQVVQYIFQQAELGFRPADIARELNRRGVPCPALHRCQTHPGLDAANYSRRLEWTPSTIGKMLRNICYLGHMAQGKTSKLSFKAHATIEKPREDWVVVEHTHEPLVSREAFDLAGQRMASRTKRPAGGFHNIFSGIAKCADCGHNMSITSAHGVYRLACGAYKLRGTAGCTNHFIDYETLCRLVLEQLRKQLQLTDEQRHALLNRAMELPGRADGGRTDKRAATLKRRTAELDRVIEQLYEDNLSGKIGDERFQRLLARYEAEQKGAEAELQQIQERAEAGSPADQRDCSTLLAQWENPEALTPDLLYRLVDRVEISQGRYETGPDGRRVKRQQIKIIYRFSSAN</sequence>
<dbReference type="InterPro" id="IPR036162">
    <property type="entry name" value="Resolvase-like_N_sf"/>
</dbReference>
<dbReference type="Proteomes" id="UP000653127">
    <property type="component" value="Unassembled WGS sequence"/>
</dbReference>
<dbReference type="PROSITE" id="PS51737">
    <property type="entry name" value="RECOMBINASE_DNA_BIND"/>
    <property type="match status" value="1"/>
</dbReference>
<dbReference type="Pfam" id="PF13408">
    <property type="entry name" value="Zn_ribbon_recom"/>
    <property type="match status" value="1"/>
</dbReference>
<dbReference type="Pfam" id="PF07508">
    <property type="entry name" value="Recombinase"/>
    <property type="match status" value="1"/>
</dbReference>
<accession>A0A926DXG8</accession>
<dbReference type="GO" id="GO:0003677">
    <property type="term" value="F:DNA binding"/>
    <property type="evidence" value="ECO:0007669"/>
    <property type="project" value="InterPro"/>
</dbReference>
<dbReference type="SMART" id="SM00857">
    <property type="entry name" value="Resolvase"/>
    <property type="match status" value="1"/>
</dbReference>
<comment type="caution">
    <text evidence="4">The sequence shown here is derived from an EMBL/GenBank/DDBJ whole genome shotgun (WGS) entry which is preliminary data.</text>
</comment>
<name>A0A926DXG8_9FIRM</name>
<feature type="domain" description="Recombinase" evidence="3">
    <location>
        <begin position="162"/>
        <end position="305"/>
    </location>
</feature>
<evidence type="ECO:0000259" key="2">
    <source>
        <dbReference type="PROSITE" id="PS51736"/>
    </source>
</evidence>
<proteinExistence type="predicted"/>
<dbReference type="InterPro" id="IPR025827">
    <property type="entry name" value="Zn_ribbon_recom_dom"/>
</dbReference>
<dbReference type="Gene3D" id="3.90.1750.20">
    <property type="entry name" value="Putative Large Serine Recombinase, Chain B, Domain 2"/>
    <property type="match status" value="1"/>
</dbReference>
<organism evidence="4 5">
    <name type="scientific">Ligaoa zhengdingensis</name>
    <dbReference type="NCBI Taxonomy" id="2763658"/>
    <lineage>
        <taxon>Bacteria</taxon>
        <taxon>Bacillati</taxon>
        <taxon>Bacillota</taxon>
        <taxon>Clostridia</taxon>
        <taxon>Eubacteriales</taxon>
        <taxon>Oscillospiraceae</taxon>
        <taxon>Ligaoa</taxon>
    </lineage>
</organism>
<dbReference type="SUPFAM" id="SSF53041">
    <property type="entry name" value="Resolvase-like"/>
    <property type="match status" value="1"/>
</dbReference>
<dbReference type="AlphaFoldDB" id="A0A926DXG8"/>
<evidence type="ECO:0000313" key="5">
    <source>
        <dbReference type="Proteomes" id="UP000653127"/>
    </source>
</evidence>
<feature type="domain" description="Resolvase/invertase-type recombinase catalytic" evidence="2">
    <location>
        <begin position="6"/>
        <end position="158"/>
    </location>
</feature>
<feature type="coiled-coil region" evidence="1">
    <location>
        <begin position="366"/>
        <end position="458"/>
    </location>
</feature>
<dbReference type="InterPro" id="IPR050639">
    <property type="entry name" value="SSR_resolvase"/>
</dbReference>
<dbReference type="EMBL" id="JACRST010000002">
    <property type="protein sequence ID" value="MBC8545906.1"/>
    <property type="molecule type" value="Genomic_DNA"/>
</dbReference>
<dbReference type="Pfam" id="PF00239">
    <property type="entry name" value="Resolvase"/>
    <property type="match status" value="1"/>
</dbReference>
<dbReference type="CDD" id="cd03770">
    <property type="entry name" value="SR_TndX_transposase"/>
    <property type="match status" value="1"/>
</dbReference>
<keyword evidence="5" id="KW-1185">Reference proteome</keyword>
<dbReference type="InterPro" id="IPR038109">
    <property type="entry name" value="DNA_bind_recomb_sf"/>
</dbReference>
<evidence type="ECO:0000256" key="1">
    <source>
        <dbReference type="SAM" id="Coils"/>
    </source>
</evidence>
<dbReference type="InterPro" id="IPR011109">
    <property type="entry name" value="DNA_bind_recombinase_dom"/>
</dbReference>
<gene>
    <name evidence="4" type="ORF">H8711_02990</name>
</gene>